<feature type="compositionally biased region" description="Basic and acidic residues" evidence="4">
    <location>
        <begin position="1"/>
        <end position="11"/>
    </location>
</feature>
<evidence type="ECO:0000259" key="6">
    <source>
        <dbReference type="PROSITE" id="PS50106"/>
    </source>
</evidence>
<keyword evidence="5" id="KW-0812">Transmembrane</keyword>
<dbReference type="OrthoDB" id="9758917at2"/>
<evidence type="ECO:0000256" key="1">
    <source>
        <dbReference type="ARBA" id="ARBA00010541"/>
    </source>
</evidence>
<dbReference type="Proteomes" id="UP000216454">
    <property type="component" value="Unassembled WGS sequence"/>
</dbReference>
<dbReference type="EMBL" id="MWWQ01000007">
    <property type="protein sequence ID" value="OZG51693.1"/>
    <property type="molecule type" value="Genomic_DNA"/>
</dbReference>
<comment type="caution">
    <text evidence="7">The sequence shown here is derived from an EMBL/GenBank/DDBJ whole genome shotgun (WGS) entry which is preliminary data.</text>
</comment>
<dbReference type="InterPro" id="IPR036034">
    <property type="entry name" value="PDZ_sf"/>
</dbReference>
<organism evidence="7 8">
    <name type="scientific">Pseudoscardovia suis</name>
    <dbReference type="NCBI Taxonomy" id="987063"/>
    <lineage>
        <taxon>Bacteria</taxon>
        <taxon>Bacillati</taxon>
        <taxon>Actinomycetota</taxon>
        <taxon>Actinomycetes</taxon>
        <taxon>Bifidobacteriales</taxon>
        <taxon>Bifidobacteriaceae</taxon>
        <taxon>Pseudoscardovia</taxon>
    </lineage>
</organism>
<sequence>MSDNDSQRDPQQDSWNQVSWSSTPDTSSNSNDSTTGSDASADQQAQAGQDASQQPTKPLYVASDAQPTEPINATQPTQPIQTIPDPAPDYGAASQRPAESTGYRLAPGYGAYDYGYSDPNAGMSGANGQNTGYTTPGYQNPQAPQANDAANAGYAANVNAGPGFGADGGNAGNAGNGPQQPFPQQPPAAQMKKNGASPVLTAVIAAIVAVALSLAIGFAAVEHGWIKVGSTSTSTTALKSSTGTDTGSSTQVADGSDWVTVAKNVSNSVVSILVTTNEGSARGSGAILDTDGHVVTNNHVVSGASKIYVTLSDGSMYESTVVGTDATTDLAVLKMNTVPDGLSPITFADSDSLAVGEGVMAIGNPLGLSNTTTTGIISALNRPVSTYDDSSSSSSSSVVVTNAIQIDAAINPGNSGGPTFNSAGQVIGINSSIATTSSSSSSDSSSSGSIGIGFAIPSNLVKSVCDQIINTGSVAHVQLGVQVSTQYVEYNNGYRAGAQIESVTSGSAAEKAGLQKGDLIVAYNGNLVNSSSSVLGYVRATNKGDTVTLTVIRNGAMQDIQVTMDQTESTSSSSSSSNSNGNNNGSNGNSNGNGDSGGLYDPFGLFGNGDNN</sequence>
<dbReference type="RefSeq" id="WP_094691264.1">
    <property type="nucleotide sequence ID" value="NZ_MWWQ01000007.1"/>
</dbReference>
<dbReference type="InterPro" id="IPR051201">
    <property type="entry name" value="Chloro_Bact_Ser_Proteases"/>
</dbReference>
<evidence type="ECO:0000256" key="2">
    <source>
        <dbReference type="ARBA" id="ARBA00022670"/>
    </source>
</evidence>
<dbReference type="Gene3D" id="2.30.42.10">
    <property type="match status" value="1"/>
</dbReference>
<dbReference type="InterPro" id="IPR001478">
    <property type="entry name" value="PDZ"/>
</dbReference>
<dbReference type="Pfam" id="PF13365">
    <property type="entry name" value="Trypsin_2"/>
    <property type="match status" value="1"/>
</dbReference>
<dbReference type="InterPro" id="IPR001940">
    <property type="entry name" value="Peptidase_S1C"/>
</dbReference>
<dbReference type="PANTHER" id="PTHR43343">
    <property type="entry name" value="PEPTIDASE S12"/>
    <property type="match status" value="1"/>
</dbReference>
<feature type="region of interest" description="Disordered" evidence="4">
    <location>
        <begin position="1"/>
        <end position="104"/>
    </location>
</feature>
<feature type="compositionally biased region" description="Low complexity" evidence="4">
    <location>
        <begin position="571"/>
        <end position="593"/>
    </location>
</feature>
<feature type="region of interest" description="Disordered" evidence="4">
    <location>
        <begin position="165"/>
        <end position="193"/>
    </location>
</feature>
<dbReference type="Gene3D" id="2.40.10.10">
    <property type="entry name" value="Trypsin-like serine proteases"/>
    <property type="match status" value="2"/>
</dbReference>
<dbReference type="SUPFAM" id="SSF50156">
    <property type="entry name" value="PDZ domain-like"/>
    <property type="match status" value="1"/>
</dbReference>
<dbReference type="PROSITE" id="PS50106">
    <property type="entry name" value="PDZ"/>
    <property type="match status" value="1"/>
</dbReference>
<keyword evidence="2" id="KW-0645">Protease</keyword>
<dbReference type="PRINTS" id="PR00834">
    <property type="entry name" value="PROTEASES2C"/>
</dbReference>
<keyword evidence="8" id="KW-1185">Reference proteome</keyword>
<gene>
    <name evidence="7" type="ORF">PSSU_0900</name>
</gene>
<proteinExistence type="inferred from homology"/>
<keyword evidence="5" id="KW-1133">Transmembrane helix</keyword>
<evidence type="ECO:0000313" key="8">
    <source>
        <dbReference type="Proteomes" id="UP000216454"/>
    </source>
</evidence>
<dbReference type="AlphaFoldDB" id="A0A261EXX9"/>
<dbReference type="GO" id="GO:0004252">
    <property type="term" value="F:serine-type endopeptidase activity"/>
    <property type="evidence" value="ECO:0007669"/>
    <property type="project" value="InterPro"/>
</dbReference>
<protein>
    <submittedName>
        <fullName evidence="7">Peptidase</fullName>
    </submittedName>
</protein>
<evidence type="ECO:0000256" key="5">
    <source>
        <dbReference type="SAM" id="Phobius"/>
    </source>
</evidence>
<evidence type="ECO:0000256" key="3">
    <source>
        <dbReference type="ARBA" id="ARBA00022801"/>
    </source>
</evidence>
<feature type="compositionally biased region" description="Gly residues" evidence="4">
    <location>
        <begin position="165"/>
        <end position="175"/>
    </location>
</feature>
<reference evidence="7 8" key="1">
    <citation type="journal article" date="2017" name="BMC Genomics">
        <title>Comparative genomic and phylogenomic analyses of the Bifidobacteriaceae family.</title>
        <authorList>
            <person name="Lugli G.A."/>
            <person name="Milani C."/>
            <person name="Turroni F."/>
            <person name="Duranti S."/>
            <person name="Mancabelli L."/>
            <person name="Mangifesta M."/>
            <person name="Ferrario C."/>
            <person name="Modesto M."/>
            <person name="Mattarelli P."/>
            <person name="Jiri K."/>
            <person name="van Sinderen D."/>
            <person name="Ventura M."/>
        </authorList>
    </citation>
    <scope>NUCLEOTIDE SEQUENCE [LARGE SCALE GENOMIC DNA]</scope>
    <source>
        <strain evidence="7 8">DSM 24744</strain>
    </source>
</reference>
<dbReference type="SUPFAM" id="SSF50494">
    <property type="entry name" value="Trypsin-like serine proteases"/>
    <property type="match status" value="1"/>
</dbReference>
<keyword evidence="5" id="KW-0472">Membrane</keyword>
<evidence type="ECO:0000313" key="7">
    <source>
        <dbReference type="EMBL" id="OZG51693.1"/>
    </source>
</evidence>
<dbReference type="SMART" id="SM00228">
    <property type="entry name" value="PDZ"/>
    <property type="match status" value="1"/>
</dbReference>
<dbReference type="GO" id="GO:0006508">
    <property type="term" value="P:proteolysis"/>
    <property type="evidence" value="ECO:0007669"/>
    <property type="project" value="UniProtKB-KW"/>
</dbReference>
<comment type="similarity">
    <text evidence="1">Belongs to the peptidase S1C family.</text>
</comment>
<dbReference type="PANTHER" id="PTHR43343:SF3">
    <property type="entry name" value="PROTEASE DO-LIKE 8, CHLOROPLASTIC"/>
    <property type="match status" value="1"/>
</dbReference>
<dbReference type="Pfam" id="PF13180">
    <property type="entry name" value="PDZ_2"/>
    <property type="match status" value="1"/>
</dbReference>
<feature type="transmembrane region" description="Helical" evidence="5">
    <location>
        <begin position="199"/>
        <end position="221"/>
    </location>
</feature>
<keyword evidence="3" id="KW-0378">Hydrolase</keyword>
<feature type="compositionally biased region" description="Low complexity" evidence="4">
    <location>
        <begin position="70"/>
        <end position="84"/>
    </location>
</feature>
<feature type="domain" description="PDZ" evidence="6">
    <location>
        <begin position="479"/>
        <end position="555"/>
    </location>
</feature>
<feature type="region of interest" description="Disordered" evidence="4">
    <location>
        <begin position="564"/>
        <end position="612"/>
    </location>
</feature>
<dbReference type="InterPro" id="IPR009003">
    <property type="entry name" value="Peptidase_S1_PA"/>
</dbReference>
<evidence type="ECO:0000256" key="4">
    <source>
        <dbReference type="SAM" id="MobiDB-lite"/>
    </source>
</evidence>
<accession>A0A261EXX9</accession>
<name>A0A261EXX9_9BIFI</name>
<dbReference type="InterPro" id="IPR043504">
    <property type="entry name" value="Peptidase_S1_PA_chymotrypsin"/>
</dbReference>
<feature type="compositionally biased region" description="Low complexity" evidence="4">
    <location>
        <begin position="19"/>
        <end position="54"/>
    </location>
</feature>